<dbReference type="InterPro" id="IPR023458">
    <property type="entry name" value="Met-tRNA_ligase_1"/>
</dbReference>
<keyword evidence="19" id="KW-1185">Reference proteome</keyword>
<comment type="subcellular location">
    <subcellularLocation>
        <location evidence="2 16">Cytoplasm</location>
    </subcellularLocation>
</comment>
<dbReference type="Pfam" id="PF01588">
    <property type="entry name" value="tRNA_bind"/>
    <property type="match status" value="1"/>
</dbReference>
<dbReference type="InterPro" id="IPR015413">
    <property type="entry name" value="Methionyl/Leucyl_tRNA_Synth"/>
</dbReference>
<dbReference type="Proteomes" id="UP000655016">
    <property type="component" value="Unassembled WGS sequence"/>
</dbReference>
<dbReference type="PRINTS" id="PR01041">
    <property type="entry name" value="TRNASYNTHMET"/>
</dbReference>
<dbReference type="CDD" id="cd00814">
    <property type="entry name" value="MetRS_core"/>
    <property type="match status" value="1"/>
</dbReference>
<dbReference type="InterPro" id="IPR041872">
    <property type="entry name" value="Anticodon_Met"/>
</dbReference>
<keyword evidence="7 16" id="KW-0436">Ligase</keyword>
<dbReference type="InterPro" id="IPR004495">
    <property type="entry name" value="Met-tRNA-synth_bsu_C"/>
</dbReference>
<evidence type="ECO:0000256" key="6">
    <source>
        <dbReference type="ARBA" id="ARBA00022555"/>
    </source>
</evidence>
<evidence type="ECO:0000256" key="8">
    <source>
        <dbReference type="ARBA" id="ARBA00022723"/>
    </source>
</evidence>
<dbReference type="EMBL" id="BMKP01000012">
    <property type="protein sequence ID" value="GGF27207.1"/>
    <property type="molecule type" value="Genomic_DNA"/>
</dbReference>
<keyword evidence="11 16" id="KW-0067">ATP-binding</keyword>
<comment type="function">
    <text evidence="1 16">Is required not only for elongation of protein synthesis but also for the initiation of all mRNA translation through initiator tRNA(fMet) aminoacylation.</text>
</comment>
<comment type="cofactor">
    <cofactor evidence="16">
        <name>Zn(2+)</name>
        <dbReference type="ChEBI" id="CHEBI:29105"/>
    </cofactor>
    <text evidence="16">Binds 1 zinc ion per subunit.</text>
</comment>
<keyword evidence="9 16" id="KW-0547">Nucleotide-binding</keyword>
<dbReference type="InterPro" id="IPR033911">
    <property type="entry name" value="MetRS_core"/>
</dbReference>
<dbReference type="HAMAP" id="MF_00098">
    <property type="entry name" value="Met_tRNA_synth_type1"/>
    <property type="match status" value="1"/>
</dbReference>
<organism evidence="18 19">
    <name type="scientific">Flavobacterium limi</name>
    <dbReference type="NCBI Taxonomy" id="2045105"/>
    <lineage>
        <taxon>Bacteria</taxon>
        <taxon>Pseudomonadati</taxon>
        <taxon>Bacteroidota</taxon>
        <taxon>Flavobacteriia</taxon>
        <taxon>Flavobacteriales</taxon>
        <taxon>Flavobacteriaceae</taxon>
        <taxon>Flavobacterium</taxon>
    </lineage>
</organism>
<evidence type="ECO:0000313" key="18">
    <source>
        <dbReference type="EMBL" id="GGF27207.1"/>
    </source>
</evidence>
<dbReference type="Pfam" id="PF19303">
    <property type="entry name" value="Anticodon_3"/>
    <property type="match status" value="1"/>
</dbReference>
<dbReference type="InterPro" id="IPR002547">
    <property type="entry name" value="tRNA-bd_dom"/>
</dbReference>
<sequence>MIQNPKRYTITAALPYTNGPIHIGHLAGVYVPADIYSRYLRLQGKDVAFICGSDEHGVAISMKAKKEGVTPQEVIDKYDGIIRKSFADFGISFNNYSRTSAKIHHDTAQEFFRTLYDNGDFIEEVTEQLYDAKADQFLADRFVVGTCPKCDNPEAYGDQCEKCGSTLNATDLINPKSTITGETPILKSTKHWFLPLDRYDAFLREWILKGHEKDWKTNVYGQVKSWIDGGLEPRAVTRDLDWGIDVPVEGAEGKKLYVWFDAPIGYISSTKEWAAREGKEWEPYWKDEETKLVHFIGKDNIVFHCVIFPAMLKAEGSYILPDNVPANEFLNLEGNKLSTSKNWAVWLHEYLEEFPDKQDVLRYALTSNAPETKDNDFTWKDFQARNNNELVAIFGNFVNRVVVLTNKYYEGVIPTPNEFTEIDETTLNELKAYPAVIASSLERYRFREALGELMNVARLGNKYLADEEPWKVMKDNPERVKTQMYVALQIAAALSVLAEPFLPFTSKKLSRILNLKDLKEHFEGFSKFLKEKNRDAKDIIIDKTLDWNDIAENSDLIPAGHKIGEAELLFAKIEDEEIQKQIDKLEATKTANLAESKQPEPQKDLIQFEDFAKMDIRIGTILEAEKMPKANKLLVLKVDTGIDVRTIVSGIAESFSPEEIIGKRVSVLANLAPRALRGVESQGMILMTTNAEGKLVFVNPDADAPNGSTVN</sequence>
<dbReference type="PANTHER" id="PTHR45765:SF1">
    <property type="entry name" value="METHIONINE--TRNA LIGASE, CYTOPLASMIC"/>
    <property type="match status" value="1"/>
</dbReference>
<comment type="subunit">
    <text evidence="4 16">Homodimer.</text>
</comment>
<feature type="short sequence motif" description="'KMSKS' region" evidence="16">
    <location>
        <begin position="336"/>
        <end position="340"/>
    </location>
</feature>
<dbReference type="RefSeq" id="WP_163396311.1">
    <property type="nucleotide sequence ID" value="NZ_BMKP01000012.1"/>
</dbReference>
<feature type="binding site" evidence="16">
    <location>
        <position position="163"/>
    </location>
    <ligand>
        <name>Zn(2+)</name>
        <dbReference type="ChEBI" id="CHEBI:29105"/>
    </ligand>
</feature>
<dbReference type="SUPFAM" id="SSF52374">
    <property type="entry name" value="Nucleotidylyl transferase"/>
    <property type="match status" value="1"/>
</dbReference>
<feature type="binding site" evidence="16">
    <location>
        <position position="150"/>
    </location>
    <ligand>
        <name>Zn(2+)</name>
        <dbReference type="ChEBI" id="CHEBI:29105"/>
    </ligand>
</feature>
<dbReference type="SUPFAM" id="SSF50249">
    <property type="entry name" value="Nucleic acid-binding proteins"/>
    <property type="match status" value="1"/>
</dbReference>
<feature type="domain" description="TRNA-binding" evidence="17">
    <location>
        <begin position="610"/>
        <end position="711"/>
    </location>
</feature>
<dbReference type="NCBIfam" id="TIGR00398">
    <property type="entry name" value="metG"/>
    <property type="match status" value="1"/>
</dbReference>
<dbReference type="CDD" id="cd07957">
    <property type="entry name" value="Anticodon_Ia_Met"/>
    <property type="match status" value="1"/>
</dbReference>
<dbReference type="InterPro" id="IPR009080">
    <property type="entry name" value="tRNAsynth_Ia_anticodon-bd"/>
</dbReference>
<dbReference type="PANTHER" id="PTHR45765">
    <property type="entry name" value="METHIONINE--TRNA LIGASE"/>
    <property type="match status" value="1"/>
</dbReference>
<dbReference type="PROSITE" id="PS00178">
    <property type="entry name" value="AA_TRNA_LIGASE_I"/>
    <property type="match status" value="1"/>
</dbReference>
<evidence type="ECO:0000256" key="10">
    <source>
        <dbReference type="ARBA" id="ARBA00022833"/>
    </source>
</evidence>
<evidence type="ECO:0000256" key="7">
    <source>
        <dbReference type="ARBA" id="ARBA00022598"/>
    </source>
</evidence>
<keyword evidence="10 16" id="KW-0862">Zinc</keyword>
<dbReference type="Gene3D" id="1.10.730.10">
    <property type="entry name" value="Isoleucyl-tRNA Synthetase, Domain 1"/>
    <property type="match status" value="1"/>
</dbReference>
<comment type="caution">
    <text evidence="18">The sequence shown here is derived from an EMBL/GenBank/DDBJ whole genome shotgun (WGS) entry which is preliminary data.</text>
</comment>
<dbReference type="Pfam" id="PF09334">
    <property type="entry name" value="tRNA-synt_1g"/>
    <property type="match status" value="1"/>
</dbReference>
<evidence type="ECO:0000256" key="15">
    <source>
        <dbReference type="ARBA" id="ARBA00047364"/>
    </source>
</evidence>
<evidence type="ECO:0000313" key="19">
    <source>
        <dbReference type="Proteomes" id="UP000655016"/>
    </source>
</evidence>
<dbReference type="Gene3D" id="3.40.50.620">
    <property type="entry name" value="HUPs"/>
    <property type="match status" value="1"/>
</dbReference>
<evidence type="ECO:0000256" key="16">
    <source>
        <dbReference type="HAMAP-Rule" id="MF_00098"/>
    </source>
</evidence>
<accession>A0ABQ1UVH7</accession>
<keyword evidence="6 16" id="KW-0820">tRNA-binding</keyword>
<dbReference type="InterPro" id="IPR012340">
    <property type="entry name" value="NA-bd_OB-fold"/>
</dbReference>
<reference evidence="19" key="1">
    <citation type="journal article" date="2019" name="Int. J. Syst. Evol. Microbiol.">
        <title>The Global Catalogue of Microorganisms (GCM) 10K type strain sequencing project: providing services to taxonomists for standard genome sequencing and annotation.</title>
        <authorList>
            <consortium name="The Broad Institute Genomics Platform"/>
            <consortium name="The Broad Institute Genome Sequencing Center for Infectious Disease"/>
            <person name="Wu L."/>
            <person name="Ma J."/>
        </authorList>
    </citation>
    <scope>NUCLEOTIDE SEQUENCE [LARGE SCALE GENOMIC DNA]</scope>
    <source>
        <strain evidence="19">CGMCC 1.16060</strain>
    </source>
</reference>
<dbReference type="GO" id="GO:0016874">
    <property type="term" value="F:ligase activity"/>
    <property type="evidence" value="ECO:0007669"/>
    <property type="project" value="UniProtKB-KW"/>
</dbReference>
<evidence type="ECO:0000256" key="12">
    <source>
        <dbReference type="ARBA" id="ARBA00022884"/>
    </source>
</evidence>
<evidence type="ECO:0000256" key="1">
    <source>
        <dbReference type="ARBA" id="ARBA00003314"/>
    </source>
</evidence>
<evidence type="ECO:0000256" key="13">
    <source>
        <dbReference type="ARBA" id="ARBA00022917"/>
    </source>
</evidence>
<dbReference type="NCBIfam" id="TIGR00399">
    <property type="entry name" value="metG_C_term"/>
    <property type="match status" value="1"/>
</dbReference>
<dbReference type="InterPro" id="IPR014729">
    <property type="entry name" value="Rossmann-like_a/b/a_fold"/>
</dbReference>
<evidence type="ECO:0000256" key="9">
    <source>
        <dbReference type="ARBA" id="ARBA00022741"/>
    </source>
</evidence>
<name>A0ABQ1UVH7_9FLAO</name>
<dbReference type="SUPFAM" id="SSF47323">
    <property type="entry name" value="Anticodon-binding domain of a subclass of class I aminoacyl-tRNA synthetases"/>
    <property type="match status" value="1"/>
</dbReference>
<feature type="binding site" evidence="16">
    <location>
        <position position="160"/>
    </location>
    <ligand>
        <name>Zn(2+)</name>
        <dbReference type="ChEBI" id="CHEBI:29105"/>
    </ligand>
</feature>
<keyword evidence="14 16" id="KW-0030">Aminoacyl-tRNA synthetase</keyword>
<feature type="short sequence motif" description="'HIGH' region" evidence="16">
    <location>
        <begin position="15"/>
        <end position="25"/>
    </location>
</feature>
<evidence type="ECO:0000256" key="5">
    <source>
        <dbReference type="ARBA" id="ARBA00022490"/>
    </source>
</evidence>
<keyword evidence="5 16" id="KW-0963">Cytoplasm</keyword>
<dbReference type="NCBIfam" id="NF001100">
    <property type="entry name" value="PRK00133.1"/>
    <property type="match status" value="1"/>
</dbReference>
<keyword evidence="13 16" id="KW-0648">Protein biosynthesis</keyword>
<evidence type="ECO:0000256" key="11">
    <source>
        <dbReference type="ARBA" id="ARBA00022840"/>
    </source>
</evidence>
<evidence type="ECO:0000256" key="4">
    <source>
        <dbReference type="ARBA" id="ARBA00011738"/>
    </source>
</evidence>
<keyword evidence="8 16" id="KW-0479">Metal-binding</keyword>
<evidence type="ECO:0000256" key="14">
    <source>
        <dbReference type="ARBA" id="ARBA00023146"/>
    </source>
</evidence>
<dbReference type="SUPFAM" id="SSF57770">
    <property type="entry name" value="Methionyl-tRNA synthetase (MetRS), Zn-domain"/>
    <property type="match status" value="1"/>
</dbReference>
<protein>
    <recommendedName>
        <fullName evidence="16">Methionine--tRNA ligase</fullName>
        <ecNumber evidence="16">6.1.1.10</ecNumber>
    </recommendedName>
    <alternativeName>
        <fullName evidence="16">Methionyl-tRNA synthetase</fullName>
        <shortName evidence="16">MetRS</shortName>
    </alternativeName>
</protein>
<dbReference type="InterPro" id="IPR014758">
    <property type="entry name" value="Met-tRNA_synth"/>
</dbReference>
<dbReference type="Gene3D" id="2.40.50.140">
    <property type="entry name" value="Nucleic acid-binding proteins"/>
    <property type="match status" value="1"/>
</dbReference>
<evidence type="ECO:0000256" key="2">
    <source>
        <dbReference type="ARBA" id="ARBA00004496"/>
    </source>
</evidence>
<gene>
    <name evidence="16 18" type="primary">metG</name>
    <name evidence="18" type="ORF">GCM10011518_40700</name>
</gene>
<dbReference type="CDD" id="cd02800">
    <property type="entry name" value="tRNA_bind_EcMetRS_like"/>
    <property type="match status" value="1"/>
</dbReference>
<evidence type="ECO:0000256" key="3">
    <source>
        <dbReference type="ARBA" id="ARBA00008258"/>
    </source>
</evidence>
<dbReference type="Gene3D" id="2.20.28.20">
    <property type="entry name" value="Methionyl-tRNA synthetase, Zn-domain"/>
    <property type="match status" value="1"/>
</dbReference>
<comment type="catalytic activity">
    <reaction evidence="15 16">
        <text>tRNA(Met) + L-methionine + ATP = L-methionyl-tRNA(Met) + AMP + diphosphate</text>
        <dbReference type="Rhea" id="RHEA:13481"/>
        <dbReference type="Rhea" id="RHEA-COMP:9667"/>
        <dbReference type="Rhea" id="RHEA-COMP:9698"/>
        <dbReference type="ChEBI" id="CHEBI:30616"/>
        <dbReference type="ChEBI" id="CHEBI:33019"/>
        <dbReference type="ChEBI" id="CHEBI:57844"/>
        <dbReference type="ChEBI" id="CHEBI:78442"/>
        <dbReference type="ChEBI" id="CHEBI:78530"/>
        <dbReference type="ChEBI" id="CHEBI:456215"/>
        <dbReference type="EC" id="6.1.1.10"/>
    </reaction>
</comment>
<dbReference type="InterPro" id="IPR029038">
    <property type="entry name" value="MetRS_Zn"/>
</dbReference>
<dbReference type="EC" id="6.1.1.10" evidence="16"/>
<feature type="binding site" evidence="16">
    <location>
        <position position="147"/>
    </location>
    <ligand>
        <name>Zn(2+)</name>
        <dbReference type="ChEBI" id="CHEBI:29105"/>
    </ligand>
</feature>
<proteinExistence type="inferred from homology"/>
<feature type="binding site" evidence="16">
    <location>
        <position position="339"/>
    </location>
    <ligand>
        <name>ATP</name>
        <dbReference type="ChEBI" id="CHEBI:30616"/>
    </ligand>
</feature>
<evidence type="ECO:0000259" key="17">
    <source>
        <dbReference type="PROSITE" id="PS50886"/>
    </source>
</evidence>
<dbReference type="InterPro" id="IPR001412">
    <property type="entry name" value="aa-tRNA-synth_I_CS"/>
</dbReference>
<comment type="similarity">
    <text evidence="3 16">Belongs to the class-I aminoacyl-tRNA synthetase family. MetG type 1 subfamily.</text>
</comment>
<keyword evidence="12 16" id="KW-0694">RNA-binding</keyword>
<dbReference type="PROSITE" id="PS50886">
    <property type="entry name" value="TRBD"/>
    <property type="match status" value="1"/>
</dbReference>